<comment type="caution">
    <text evidence="2">The sequence shown here is derived from an EMBL/GenBank/DDBJ whole genome shotgun (WGS) entry which is preliminary data.</text>
</comment>
<dbReference type="Pfam" id="PF01323">
    <property type="entry name" value="DSBA"/>
    <property type="match status" value="1"/>
</dbReference>
<dbReference type="InterPro" id="IPR001853">
    <property type="entry name" value="DSBA-like_thioredoxin_dom"/>
</dbReference>
<feature type="domain" description="DSBA-like thioredoxin" evidence="1">
    <location>
        <begin position="3"/>
        <end position="212"/>
    </location>
</feature>
<proteinExistence type="predicted"/>
<keyword evidence="3" id="KW-1185">Reference proteome</keyword>
<dbReference type="Proteomes" id="UP001589613">
    <property type="component" value="Unassembled WGS sequence"/>
</dbReference>
<gene>
    <name evidence="2" type="ORF">ACFFN0_04640</name>
</gene>
<name>A0ABV5V0K6_9MICO</name>
<dbReference type="PANTHER" id="PTHR13887">
    <property type="entry name" value="GLUTATHIONE S-TRANSFERASE KAPPA"/>
    <property type="match status" value="1"/>
</dbReference>
<dbReference type="SUPFAM" id="SSF52833">
    <property type="entry name" value="Thioredoxin-like"/>
    <property type="match status" value="1"/>
</dbReference>
<dbReference type="RefSeq" id="WP_141337257.1">
    <property type="nucleotide sequence ID" value="NZ_JBHMAX010000010.1"/>
</dbReference>
<dbReference type="InterPro" id="IPR036249">
    <property type="entry name" value="Thioredoxin-like_sf"/>
</dbReference>
<evidence type="ECO:0000313" key="2">
    <source>
        <dbReference type="EMBL" id="MFB9731329.1"/>
    </source>
</evidence>
<protein>
    <submittedName>
        <fullName evidence="2">DsbA family oxidoreductase</fullName>
    </submittedName>
</protein>
<dbReference type="EMBL" id="JBHMAX010000010">
    <property type="protein sequence ID" value="MFB9731329.1"/>
    <property type="molecule type" value="Genomic_DNA"/>
</dbReference>
<reference evidence="2 3" key="1">
    <citation type="submission" date="2024-09" db="EMBL/GenBank/DDBJ databases">
        <authorList>
            <person name="Sun Q."/>
            <person name="Mori K."/>
        </authorList>
    </citation>
    <scope>NUCLEOTIDE SEQUENCE [LARGE SCALE GENOMIC DNA]</scope>
    <source>
        <strain evidence="2 3">JCM 12763</strain>
    </source>
</reference>
<dbReference type="PANTHER" id="PTHR13887:SF41">
    <property type="entry name" value="THIOREDOXIN SUPERFAMILY PROTEIN"/>
    <property type="match status" value="1"/>
</dbReference>
<dbReference type="CDD" id="cd03024">
    <property type="entry name" value="DsbA_FrnE"/>
    <property type="match status" value="1"/>
</dbReference>
<organism evidence="2 3">
    <name type="scientific">Ornithinimicrobium kibberense</name>
    <dbReference type="NCBI Taxonomy" id="282060"/>
    <lineage>
        <taxon>Bacteria</taxon>
        <taxon>Bacillati</taxon>
        <taxon>Actinomycetota</taxon>
        <taxon>Actinomycetes</taxon>
        <taxon>Micrococcales</taxon>
        <taxon>Ornithinimicrobiaceae</taxon>
        <taxon>Ornithinimicrobium</taxon>
    </lineage>
</organism>
<dbReference type="Gene3D" id="3.40.30.10">
    <property type="entry name" value="Glutaredoxin"/>
    <property type="match status" value="1"/>
</dbReference>
<accession>A0ABV5V0K6</accession>
<evidence type="ECO:0000259" key="1">
    <source>
        <dbReference type="Pfam" id="PF01323"/>
    </source>
</evidence>
<sequence>MRIDIWSDIVCPWCSIGRRRLEQAIEVVRAEDGDGADGVEVVWRSFQLDPDAPVPPAETTVEALGRRYAAGPAQVAAMVGQVRDLAAQEGLTHRPEEAPHVNSHDAHRLLHLAREIGGSSLQARLVEALMAAYHADARDVSDHDVLTEVAVGAGLPADRVGAVLAGEEYADAVAADIARARSYGATGVPFVVVADRYGVAGAQPVEAFADAIRRGLADGA</sequence>
<evidence type="ECO:0000313" key="3">
    <source>
        <dbReference type="Proteomes" id="UP001589613"/>
    </source>
</evidence>